<keyword evidence="1" id="KW-0732">Signal</keyword>
<proteinExistence type="predicted"/>
<dbReference type="EMBL" id="LATX01001263">
    <property type="protein sequence ID" value="KTB42993.1"/>
    <property type="molecule type" value="Genomic_DNA"/>
</dbReference>
<feature type="chain" id="PRO_5006902344" evidence="1">
    <location>
        <begin position="21"/>
        <end position="256"/>
    </location>
</feature>
<gene>
    <name evidence="2" type="ORF">WG66_4442</name>
</gene>
<reference evidence="2 3" key="1">
    <citation type="submission" date="2015-12" db="EMBL/GenBank/DDBJ databases">
        <title>Draft genome sequence of Moniliophthora roreri, the causal agent of frosty pod rot of cacao.</title>
        <authorList>
            <person name="Aime M.C."/>
            <person name="Diaz-Valderrama J.R."/>
            <person name="Kijpornyongpan T."/>
            <person name="Phillips-Mora W."/>
        </authorList>
    </citation>
    <scope>NUCLEOTIDE SEQUENCE [LARGE SCALE GENOMIC DNA]</scope>
    <source>
        <strain evidence="2 3">MCA 2952</strain>
    </source>
</reference>
<accession>A0A0W0G362</accession>
<sequence length="256" mass="26187">MQFSVSTASFILAAVSFARATPHNVFTTVATNETITAASNSTVIFSAPTATVNVTCDPAAPTKTTTYDSFTITYQDCTVIANVTQTACPTGTPIDTITLTNNTLTIYPPTATVNATCNPAAPTQTTTYDSFTITYQDCTVTGTANATATVNATATPIDTVTFSNHTLTSYLSTATVNVTCDPAAPTKTTTYDSFTITYQDCTVGVTATATANATANATVGAALGQEAGGFNGGITSTPDLLVLVFSLALAFVSAGM</sequence>
<evidence type="ECO:0000313" key="3">
    <source>
        <dbReference type="Proteomes" id="UP000054988"/>
    </source>
</evidence>
<dbReference type="AlphaFoldDB" id="A0A0W0G362"/>
<name>A0A0W0G362_MONRR</name>
<dbReference type="Proteomes" id="UP000054988">
    <property type="component" value="Unassembled WGS sequence"/>
</dbReference>
<evidence type="ECO:0000313" key="2">
    <source>
        <dbReference type="EMBL" id="KTB42993.1"/>
    </source>
</evidence>
<evidence type="ECO:0000256" key="1">
    <source>
        <dbReference type="SAM" id="SignalP"/>
    </source>
</evidence>
<feature type="signal peptide" evidence="1">
    <location>
        <begin position="1"/>
        <end position="20"/>
    </location>
</feature>
<organism evidence="2 3">
    <name type="scientific">Moniliophthora roreri</name>
    <name type="common">Frosty pod rot fungus</name>
    <name type="synonym">Monilia roreri</name>
    <dbReference type="NCBI Taxonomy" id="221103"/>
    <lineage>
        <taxon>Eukaryota</taxon>
        <taxon>Fungi</taxon>
        <taxon>Dikarya</taxon>
        <taxon>Basidiomycota</taxon>
        <taxon>Agaricomycotina</taxon>
        <taxon>Agaricomycetes</taxon>
        <taxon>Agaricomycetidae</taxon>
        <taxon>Agaricales</taxon>
        <taxon>Marasmiineae</taxon>
        <taxon>Marasmiaceae</taxon>
        <taxon>Moniliophthora</taxon>
    </lineage>
</organism>
<comment type="caution">
    <text evidence="2">The sequence shown here is derived from an EMBL/GenBank/DDBJ whole genome shotgun (WGS) entry which is preliminary data.</text>
</comment>
<protein>
    <submittedName>
        <fullName evidence="2">Uncharacterized protein</fullName>
    </submittedName>
</protein>